<keyword evidence="6" id="KW-0479">Metal-binding</keyword>
<dbReference type="EC" id="2.7.7.49" evidence="1"/>
<keyword evidence="8" id="KW-0255">Endonuclease</keyword>
<organism evidence="20">
    <name type="scientific">Tanacetum cinerariifolium</name>
    <name type="common">Dalmatian daisy</name>
    <name type="synonym">Chrysanthemum cinerariifolium</name>
    <dbReference type="NCBI Taxonomy" id="118510"/>
    <lineage>
        <taxon>Eukaryota</taxon>
        <taxon>Viridiplantae</taxon>
        <taxon>Streptophyta</taxon>
        <taxon>Embryophyta</taxon>
        <taxon>Tracheophyta</taxon>
        <taxon>Spermatophyta</taxon>
        <taxon>Magnoliopsida</taxon>
        <taxon>eudicotyledons</taxon>
        <taxon>Gunneridae</taxon>
        <taxon>Pentapetalae</taxon>
        <taxon>asterids</taxon>
        <taxon>campanulids</taxon>
        <taxon>Asterales</taxon>
        <taxon>Asteraceae</taxon>
        <taxon>Asteroideae</taxon>
        <taxon>Anthemideae</taxon>
        <taxon>Anthemidinae</taxon>
        <taxon>Tanacetum</taxon>
    </lineage>
</organism>
<reference evidence="20" key="1">
    <citation type="journal article" date="2019" name="Sci. Rep.">
        <title>Draft genome of Tanacetum cinerariifolium, the natural source of mosquito coil.</title>
        <authorList>
            <person name="Yamashiro T."/>
            <person name="Shiraishi A."/>
            <person name="Satake H."/>
            <person name="Nakayama K."/>
        </authorList>
    </citation>
    <scope>NUCLEOTIDE SEQUENCE</scope>
</reference>
<evidence type="ECO:0000256" key="4">
    <source>
        <dbReference type="ARBA" id="ARBA00022695"/>
    </source>
</evidence>
<dbReference type="InterPro" id="IPR012337">
    <property type="entry name" value="RNaseH-like_sf"/>
</dbReference>
<dbReference type="CDD" id="cd00303">
    <property type="entry name" value="retropepsin_like"/>
    <property type="match status" value="1"/>
</dbReference>
<evidence type="ECO:0000256" key="15">
    <source>
        <dbReference type="ARBA" id="ARBA00023172"/>
    </source>
</evidence>
<keyword evidence="5" id="KW-0540">Nuclease</keyword>
<evidence type="ECO:0000259" key="18">
    <source>
        <dbReference type="PROSITE" id="PS50158"/>
    </source>
</evidence>
<dbReference type="PROSITE" id="PS50158">
    <property type="entry name" value="ZF_CCHC"/>
    <property type="match status" value="1"/>
</dbReference>
<dbReference type="Pfam" id="PF17921">
    <property type="entry name" value="Integrase_H2C2"/>
    <property type="match status" value="1"/>
</dbReference>
<feature type="domain" description="CCHC-type" evidence="18">
    <location>
        <begin position="229"/>
        <end position="245"/>
    </location>
</feature>
<evidence type="ECO:0000256" key="14">
    <source>
        <dbReference type="ARBA" id="ARBA00023125"/>
    </source>
</evidence>
<dbReference type="GO" id="GO:0003964">
    <property type="term" value="F:RNA-directed DNA polymerase activity"/>
    <property type="evidence" value="ECO:0007669"/>
    <property type="project" value="UniProtKB-KW"/>
</dbReference>
<evidence type="ECO:0000256" key="16">
    <source>
        <dbReference type="PROSITE-ProRule" id="PRU00047"/>
    </source>
</evidence>
<keyword evidence="15" id="KW-0233">DNA recombination</keyword>
<accession>A0A6L2L339</accession>
<evidence type="ECO:0000256" key="8">
    <source>
        <dbReference type="ARBA" id="ARBA00022759"/>
    </source>
</evidence>
<keyword evidence="13" id="KW-0239">DNA-directed DNA polymerase</keyword>
<dbReference type="Pfam" id="PF00098">
    <property type="entry name" value="zf-CCHC"/>
    <property type="match status" value="1"/>
</dbReference>
<dbReference type="InterPro" id="IPR056924">
    <property type="entry name" value="SH3_Tf2-1"/>
</dbReference>
<feature type="compositionally biased region" description="Polar residues" evidence="17">
    <location>
        <begin position="46"/>
        <end position="58"/>
    </location>
</feature>
<dbReference type="GO" id="GO:0006508">
    <property type="term" value="P:proteolysis"/>
    <property type="evidence" value="ECO:0007669"/>
    <property type="project" value="UniProtKB-KW"/>
</dbReference>
<dbReference type="PROSITE" id="PS50994">
    <property type="entry name" value="INTEGRASE"/>
    <property type="match status" value="1"/>
</dbReference>
<dbReference type="GO" id="GO:0015074">
    <property type="term" value="P:DNA integration"/>
    <property type="evidence" value="ECO:0007669"/>
    <property type="project" value="UniProtKB-KW"/>
</dbReference>
<comment type="caution">
    <text evidence="20">The sequence shown here is derived from an EMBL/GenBank/DDBJ whole genome shotgun (WGS) entry which is preliminary data.</text>
</comment>
<sequence>MPPKKRTPRATPTTVTTRTITITNDQLQSLIDQGVAAALAERDANRSQNGDNSNNSRTGGKRQMATPQECSYTDFLKCQPMSFQGTEGVVGKRLDMVELSHKGCWIGCCLCNAVGSFEKNDHIQVLCEGLLDMIHGSVKTSKPQSMQEAIKFTTEMMDKKMLTHAERQAEHKIKFYDTSRNTQHQQQSFKSDNVARAYTTRQGDKKPYGGTKPLCPKCNYHHNGPCAPKCTNCKKIGHVARDCKSRPAANNNNNNRGPKGKIGNAVARAYDVGTVGTNPNSNVVMGTFLLNNRYALVLFDTGADRSFVSTAFSSLIDIIPTTLDHGYDVELADGRIIWVNTLIRGCTLNFLNHPLNFDLMPIEMGSVDVFIGMDWLFKYHVVIVCNEKLVRVPFGDGILILIFHGDENNNGHESRLNVISCIKTQRYLLKGCHIFLAHVTTKEAEDKSKEKRLKDIPIVQEFPEVFLEDLSGIPPTRQVEFQIDLVPGAAAVVKAPYRLALSEMKELLDQLKELADKGFIRPMNVKNRYSLPRIDDSLDQLQGSSAFSKTNLRSVMPFGLTNAPAVFMDLINRVCKPYLDKFVIVFIDDILIYSKSKQEHEEHLKLILDLLKKEQLYAKFSKCEFWIPKVQFLGHVIDSQGIHVDPAMIESIKDWASPKTVTKIRQFLGLAGAPILALPEGSEDFVVYYDASIKGLGTALMQREKVIAYGSRELKVHEKNYTTHDLELGAVVFALKIWRCYVYGTRCTVFTDHKSLQHILDLKELNMRQCHWLELLSDYDCKIRYHPGKANVVADALSQKERIKPLRVHALVMTIGQDLPRQILKAQTKARKPKNIMSEDVGGMLIENSKDPEKPRKEKLEPHSDGTLCLNNRSWLPCYGELRTLIMHESYKSKYFVHPGSDKMYQDMKLLYRWPNMKVNIATYISKCLTCLKVKAEHQKLSGLLVQPKTPQWKWDNITMDFVTKLPKTQSRNDTMWAFQKAIGTRLDMSTTYHLKTDGQSERTIQILEDMLRACVIDFGNGWERHLPLVEFSYNNSYHASIKATPFEALYGRKCRSPVCWAEVGDAQLTGPEHIYETTEKIIQIKQIIEAARDRQKSYVDVRHKPLEFQVGDRVMLKVSPWKGVVCFGKRGKLNPRYIGPFKVLAKVRTVAYRLELPEQLSKFHSTFHISNLKMCLSDEPLEISLDEVHIDDKLRFIEEPVEVMDREVKQLKQSHFPIVKVQWNSRRGPEFTLEREDQFRKKYPQLFTVNAPSTNVAS</sequence>
<dbReference type="PANTHER" id="PTHR37984">
    <property type="entry name" value="PROTEIN CBG26694"/>
    <property type="match status" value="1"/>
</dbReference>
<dbReference type="SMART" id="SM00343">
    <property type="entry name" value="ZnF_C2HC"/>
    <property type="match status" value="1"/>
</dbReference>
<dbReference type="Pfam" id="PF24626">
    <property type="entry name" value="SH3_Tf2-1"/>
    <property type="match status" value="1"/>
</dbReference>
<dbReference type="InterPro" id="IPR050951">
    <property type="entry name" value="Retrovirus_Pol_polyprotein"/>
</dbReference>
<keyword evidence="16" id="KW-0862">Zinc</keyword>
<dbReference type="Gene3D" id="2.40.70.10">
    <property type="entry name" value="Acid Proteases"/>
    <property type="match status" value="1"/>
</dbReference>
<keyword evidence="7" id="KW-0064">Aspartyl protease</keyword>
<evidence type="ECO:0000256" key="5">
    <source>
        <dbReference type="ARBA" id="ARBA00022722"/>
    </source>
</evidence>
<evidence type="ECO:0000256" key="13">
    <source>
        <dbReference type="ARBA" id="ARBA00022932"/>
    </source>
</evidence>
<dbReference type="CDD" id="cd01647">
    <property type="entry name" value="RT_LTR"/>
    <property type="match status" value="1"/>
</dbReference>
<dbReference type="GO" id="GO:0003677">
    <property type="term" value="F:DNA binding"/>
    <property type="evidence" value="ECO:0007669"/>
    <property type="project" value="UniProtKB-KW"/>
</dbReference>
<evidence type="ECO:0000256" key="6">
    <source>
        <dbReference type="ARBA" id="ARBA00022723"/>
    </source>
</evidence>
<dbReference type="InterPro" id="IPR000477">
    <property type="entry name" value="RT_dom"/>
</dbReference>
<dbReference type="Pfam" id="PF08284">
    <property type="entry name" value="RVP_2"/>
    <property type="match status" value="1"/>
</dbReference>
<dbReference type="Pfam" id="PF00078">
    <property type="entry name" value="RVT_1"/>
    <property type="match status" value="1"/>
</dbReference>
<protein>
    <recommendedName>
        <fullName evidence="1">RNA-directed DNA polymerase</fullName>
        <ecNumber evidence="1">2.7.7.49</ecNumber>
    </recommendedName>
</protein>
<dbReference type="InterPro" id="IPR001878">
    <property type="entry name" value="Znf_CCHC"/>
</dbReference>
<name>A0A6L2L339_TANCI</name>
<keyword evidence="3" id="KW-0808">Transferase</keyword>
<dbReference type="Pfam" id="PF17917">
    <property type="entry name" value="RT_RNaseH"/>
    <property type="match status" value="1"/>
</dbReference>
<dbReference type="GO" id="GO:0008270">
    <property type="term" value="F:zinc ion binding"/>
    <property type="evidence" value="ECO:0007669"/>
    <property type="project" value="UniProtKB-KW"/>
</dbReference>
<evidence type="ECO:0000256" key="1">
    <source>
        <dbReference type="ARBA" id="ARBA00012493"/>
    </source>
</evidence>
<keyword evidence="10" id="KW-0460">Magnesium</keyword>
<keyword evidence="14" id="KW-0238">DNA-binding</keyword>
<dbReference type="InterPro" id="IPR041588">
    <property type="entry name" value="Integrase_H2C2"/>
</dbReference>
<dbReference type="GO" id="GO:0004190">
    <property type="term" value="F:aspartic-type endopeptidase activity"/>
    <property type="evidence" value="ECO:0007669"/>
    <property type="project" value="UniProtKB-KW"/>
</dbReference>
<evidence type="ECO:0000256" key="10">
    <source>
        <dbReference type="ARBA" id="ARBA00022842"/>
    </source>
</evidence>
<evidence type="ECO:0000256" key="9">
    <source>
        <dbReference type="ARBA" id="ARBA00022801"/>
    </source>
</evidence>
<keyword evidence="2" id="KW-0645">Protease</keyword>
<evidence type="ECO:0000256" key="11">
    <source>
        <dbReference type="ARBA" id="ARBA00022908"/>
    </source>
</evidence>
<dbReference type="FunFam" id="3.30.70.270:FF:000003">
    <property type="entry name" value="Transposon Ty3-G Gag-Pol polyprotein"/>
    <property type="match status" value="1"/>
</dbReference>
<dbReference type="AlphaFoldDB" id="A0A6L2L339"/>
<dbReference type="PROSITE" id="PS00141">
    <property type="entry name" value="ASP_PROTEASE"/>
    <property type="match status" value="1"/>
</dbReference>
<dbReference type="SUPFAM" id="SSF56672">
    <property type="entry name" value="DNA/RNA polymerases"/>
    <property type="match status" value="1"/>
</dbReference>
<dbReference type="GO" id="GO:0006310">
    <property type="term" value="P:DNA recombination"/>
    <property type="evidence" value="ECO:0007669"/>
    <property type="project" value="UniProtKB-KW"/>
</dbReference>
<feature type="domain" description="Integrase catalytic" evidence="19">
    <location>
        <begin position="895"/>
        <end position="1054"/>
    </location>
</feature>
<dbReference type="SUPFAM" id="SSF50630">
    <property type="entry name" value="Acid proteases"/>
    <property type="match status" value="1"/>
</dbReference>
<keyword evidence="4" id="KW-0548">Nucleotidyltransferase</keyword>
<evidence type="ECO:0000256" key="7">
    <source>
        <dbReference type="ARBA" id="ARBA00022750"/>
    </source>
</evidence>
<dbReference type="InterPro" id="IPR001969">
    <property type="entry name" value="Aspartic_peptidase_AS"/>
</dbReference>
<dbReference type="InterPro" id="IPR043128">
    <property type="entry name" value="Rev_trsase/Diguanyl_cyclase"/>
</dbReference>
<keyword evidence="9" id="KW-0378">Hydrolase</keyword>
<dbReference type="InterPro" id="IPR001584">
    <property type="entry name" value="Integrase_cat-core"/>
</dbReference>
<evidence type="ECO:0000256" key="12">
    <source>
        <dbReference type="ARBA" id="ARBA00022918"/>
    </source>
</evidence>
<evidence type="ECO:0000256" key="2">
    <source>
        <dbReference type="ARBA" id="ARBA00022670"/>
    </source>
</evidence>
<keyword evidence="16" id="KW-0863">Zinc-finger</keyword>
<dbReference type="InterPro" id="IPR041373">
    <property type="entry name" value="RT_RNaseH"/>
</dbReference>
<dbReference type="GO" id="GO:0004519">
    <property type="term" value="F:endonuclease activity"/>
    <property type="evidence" value="ECO:0007669"/>
    <property type="project" value="UniProtKB-KW"/>
</dbReference>
<dbReference type="Gene3D" id="3.30.70.270">
    <property type="match status" value="1"/>
</dbReference>
<dbReference type="InterPro" id="IPR043502">
    <property type="entry name" value="DNA/RNA_pol_sf"/>
</dbReference>
<evidence type="ECO:0000259" key="19">
    <source>
        <dbReference type="PROSITE" id="PS50994"/>
    </source>
</evidence>
<keyword evidence="12 20" id="KW-0695">RNA-directed DNA polymerase</keyword>
<dbReference type="InterPro" id="IPR036397">
    <property type="entry name" value="RNaseH_sf"/>
</dbReference>
<feature type="region of interest" description="Disordered" evidence="17">
    <location>
        <begin position="41"/>
        <end position="66"/>
    </location>
</feature>
<dbReference type="InterPro" id="IPR021109">
    <property type="entry name" value="Peptidase_aspartic_dom_sf"/>
</dbReference>
<evidence type="ECO:0000313" key="20">
    <source>
        <dbReference type="EMBL" id="GEU56283.1"/>
    </source>
</evidence>
<evidence type="ECO:0000256" key="3">
    <source>
        <dbReference type="ARBA" id="ARBA00022679"/>
    </source>
</evidence>
<dbReference type="Gene3D" id="3.30.420.10">
    <property type="entry name" value="Ribonuclease H-like superfamily/Ribonuclease H"/>
    <property type="match status" value="1"/>
</dbReference>
<gene>
    <name evidence="20" type="ORF">Tci_028261</name>
</gene>
<keyword evidence="11" id="KW-0229">DNA integration</keyword>
<dbReference type="GO" id="GO:0003887">
    <property type="term" value="F:DNA-directed DNA polymerase activity"/>
    <property type="evidence" value="ECO:0007669"/>
    <property type="project" value="UniProtKB-KW"/>
</dbReference>
<dbReference type="Gene3D" id="1.10.340.70">
    <property type="match status" value="1"/>
</dbReference>
<dbReference type="EMBL" id="BKCJ010003637">
    <property type="protein sequence ID" value="GEU56283.1"/>
    <property type="molecule type" value="Genomic_DNA"/>
</dbReference>
<dbReference type="SUPFAM" id="SSF53098">
    <property type="entry name" value="Ribonuclease H-like"/>
    <property type="match status" value="1"/>
</dbReference>
<evidence type="ECO:0000256" key="17">
    <source>
        <dbReference type="SAM" id="MobiDB-lite"/>
    </source>
</evidence>
<dbReference type="CDD" id="cd09274">
    <property type="entry name" value="RNase_HI_RT_Ty3"/>
    <property type="match status" value="1"/>
</dbReference>
<proteinExistence type="predicted"/>
<dbReference type="PANTHER" id="PTHR37984:SF5">
    <property type="entry name" value="PROTEIN NYNRIN-LIKE"/>
    <property type="match status" value="1"/>
</dbReference>